<comment type="similarity">
    <text evidence="1">Belongs to the SleB family.</text>
</comment>
<name>A0ABT2WE30_9BACI</name>
<dbReference type="InterPro" id="IPR042047">
    <property type="entry name" value="SleB_dom1"/>
</dbReference>
<dbReference type="InterPro" id="IPR002477">
    <property type="entry name" value="Peptidoglycan-bd-like"/>
</dbReference>
<accession>A0ABT2WE30</accession>
<dbReference type="Gene3D" id="1.10.10.2520">
    <property type="entry name" value="Cell wall hydrolase SleB, domain 1"/>
    <property type="match status" value="1"/>
</dbReference>
<dbReference type="EMBL" id="JAOUSE010000007">
    <property type="protein sequence ID" value="MCU9593726.1"/>
    <property type="molecule type" value="Genomic_DNA"/>
</dbReference>
<keyword evidence="3" id="KW-0309">Germination</keyword>
<dbReference type="Gene3D" id="1.10.101.10">
    <property type="entry name" value="PGBD-like superfamily/PGBD"/>
    <property type="match status" value="1"/>
</dbReference>
<dbReference type="InterPro" id="IPR014224">
    <property type="entry name" value="Spore_cortex_SleB"/>
</dbReference>
<keyword evidence="4" id="KW-0732">Signal</keyword>
<dbReference type="Proteomes" id="UP001208656">
    <property type="component" value="Unassembled WGS sequence"/>
</dbReference>
<dbReference type="Pfam" id="PF01471">
    <property type="entry name" value="PG_binding_1"/>
    <property type="match status" value="1"/>
</dbReference>
<evidence type="ECO:0000313" key="12">
    <source>
        <dbReference type="EMBL" id="MCU9593726.1"/>
    </source>
</evidence>
<evidence type="ECO:0000256" key="4">
    <source>
        <dbReference type="ARBA" id="ARBA00022729"/>
    </source>
</evidence>
<evidence type="ECO:0000256" key="9">
    <source>
        <dbReference type="SAM" id="MobiDB-lite"/>
    </source>
</evidence>
<keyword evidence="7" id="KW-0961">Cell wall biogenesis/degradation</keyword>
<keyword evidence="5" id="KW-0378">Hydrolase</keyword>
<dbReference type="SUPFAM" id="SSF47090">
    <property type="entry name" value="PGBD-like"/>
    <property type="match status" value="1"/>
</dbReference>
<dbReference type="RefSeq" id="WP_263061165.1">
    <property type="nucleotide sequence ID" value="NZ_JAOUSE010000007.1"/>
</dbReference>
<keyword evidence="13" id="KW-1185">Reference proteome</keyword>
<evidence type="ECO:0000256" key="2">
    <source>
        <dbReference type="ARBA" id="ARBA00018364"/>
    </source>
</evidence>
<keyword evidence="6" id="KW-0749">Sporulation</keyword>
<evidence type="ECO:0000256" key="5">
    <source>
        <dbReference type="ARBA" id="ARBA00022801"/>
    </source>
</evidence>
<gene>
    <name evidence="12" type="primary">sleB</name>
    <name evidence="12" type="ORF">OEV82_04545</name>
</gene>
<evidence type="ECO:0000256" key="1">
    <source>
        <dbReference type="ARBA" id="ARBA00007010"/>
    </source>
</evidence>
<proteinExistence type="inferred from homology"/>
<dbReference type="InterPro" id="IPR036366">
    <property type="entry name" value="PGBDSf"/>
</dbReference>
<feature type="region of interest" description="Disordered" evidence="9">
    <location>
        <begin position="115"/>
        <end position="173"/>
    </location>
</feature>
<reference evidence="12 13" key="1">
    <citation type="submission" date="2022-10" db="EMBL/GenBank/DDBJ databases">
        <title>Description of Fervidibacillus gen. nov. in the family Fervidibacillaceae fam. nov. with two species, Fervidibacillus albus sp. nov., and Fervidibacillus halotolerans sp. nov., isolated from tidal flat sediments.</title>
        <authorList>
            <person name="Kwon K.K."/>
            <person name="Yang S.-H."/>
        </authorList>
    </citation>
    <scope>NUCLEOTIDE SEQUENCE [LARGE SCALE GENOMIC DNA]</scope>
    <source>
        <strain evidence="12 13">DSM 23332</strain>
    </source>
</reference>
<feature type="domain" description="Cell wall hydrolase SleB" evidence="11">
    <location>
        <begin position="204"/>
        <end position="302"/>
    </location>
</feature>
<sequence length="303" mass="33636">MLNSKWLKVIGILFFCTILLSSGIHIRETNAFSNQVIQHGAVGDDVIELQSRLQYLGFYNGNIDGVFGWRTYWALRNFQYEFGLKIDGLAGPKTKEKLVKASKYNEQYVKENINKGNKFTHYGGTDLSKQSKPNKGQPSKKQGKGQAGSSQQQQQQQQQQQTNRGNTEQGQTVPQKVTATHVPNGFSQNDINLMANAVYGEARGEPYIGQVAVAAVILNRLENSAFPNTVAGVIFEPGAFTAVADGQIYLTPNEQAKKAVLDAINGWDPTGEAIYYFNPDTATNAWIWSRPQIKKIGKHIFCK</sequence>
<comment type="caution">
    <text evidence="12">The sequence shown here is derived from an EMBL/GenBank/DDBJ whole genome shotgun (WGS) entry which is preliminary data.</text>
</comment>
<feature type="compositionally biased region" description="Low complexity" evidence="9">
    <location>
        <begin position="147"/>
        <end position="172"/>
    </location>
</feature>
<dbReference type="Pfam" id="PF07486">
    <property type="entry name" value="Hydrolase_2"/>
    <property type="match status" value="1"/>
</dbReference>
<feature type="domain" description="Peptidoglycan binding-like" evidence="10">
    <location>
        <begin position="43"/>
        <end position="98"/>
    </location>
</feature>
<organism evidence="12 13">
    <name type="scientific">Pallidibacillus thermolactis</name>
    <dbReference type="NCBI Taxonomy" id="251051"/>
    <lineage>
        <taxon>Bacteria</taxon>
        <taxon>Bacillati</taxon>
        <taxon>Bacillota</taxon>
        <taxon>Bacilli</taxon>
        <taxon>Bacillales</taxon>
        <taxon>Bacillaceae</taxon>
        <taxon>Pallidibacillus</taxon>
    </lineage>
</organism>
<evidence type="ECO:0000256" key="8">
    <source>
        <dbReference type="NCBIfam" id="TIGR02869"/>
    </source>
</evidence>
<dbReference type="InterPro" id="IPR011105">
    <property type="entry name" value="Cell_wall_hydrolase_SleB"/>
</dbReference>
<protein>
    <recommendedName>
        <fullName evidence="2 8">Spore cortex-lytic enzyme</fullName>
    </recommendedName>
</protein>
<feature type="compositionally biased region" description="Low complexity" evidence="9">
    <location>
        <begin position="128"/>
        <end position="140"/>
    </location>
</feature>
<dbReference type="NCBIfam" id="TIGR02869">
    <property type="entry name" value="spore_SleB"/>
    <property type="match status" value="1"/>
</dbReference>
<evidence type="ECO:0000259" key="10">
    <source>
        <dbReference type="Pfam" id="PF01471"/>
    </source>
</evidence>
<evidence type="ECO:0000256" key="3">
    <source>
        <dbReference type="ARBA" id="ARBA00022544"/>
    </source>
</evidence>
<dbReference type="InterPro" id="IPR036365">
    <property type="entry name" value="PGBD-like_sf"/>
</dbReference>
<evidence type="ECO:0000256" key="7">
    <source>
        <dbReference type="ARBA" id="ARBA00023316"/>
    </source>
</evidence>
<evidence type="ECO:0000313" key="13">
    <source>
        <dbReference type="Proteomes" id="UP001208656"/>
    </source>
</evidence>
<evidence type="ECO:0000256" key="6">
    <source>
        <dbReference type="ARBA" id="ARBA00022969"/>
    </source>
</evidence>
<evidence type="ECO:0000259" key="11">
    <source>
        <dbReference type="Pfam" id="PF07486"/>
    </source>
</evidence>
<dbReference type="Gene3D" id="6.20.240.60">
    <property type="match status" value="1"/>
</dbReference>